<proteinExistence type="predicted"/>
<sequence>MEQQDVNPIAPPPHNKYKPFLKRLVKKFRVIGLSDGIRCPLCNVYCQHTQNLKIHLKIFHINFLQFRALMEGIIDDGDDEKEIIAMKYTYLDIIHKDFVLDKNLVDRFKNHSTVDLQNLIKQEIDESSVSENTNCNKEAKILDHTYTIEKESCAFLPFTKNMNCTTSNVTQVKRKVKSHTHAVK</sequence>
<feature type="non-terminal residue" evidence="2">
    <location>
        <position position="184"/>
    </location>
</feature>
<keyword evidence="3" id="KW-1185">Reference proteome</keyword>
<feature type="domain" description="C2H2-type" evidence="1">
    <location>
        <begin position="39"/>
        <end position="60"/>
    </location>
</feature>
<evidence type="ECO:0000313" key="3">
    <source>
        <dbReference type="Proteomes" id="UP001497623"/>
    </source>
</evidence>
<comment type="caution">
    <text evidence="2">The sequence shown here is derived from an EMBL/GenBank/DDBJ whole genome shotgun (WGS) entry which is preliminary data.</text>
</comment>
<dbReference type="EMBL" id="CAXKWB010034067">
    <property type="protein sequence ID" value="CAL4144090.1"/>
    <property type="molecule type" value="Genomic_DNA"/>
</dbReference>
<protein>
    <recommendedName>
        <fullName evidence="1">C2H2-type domain-containing protein</fullName>
    </recommendedName>
</protein>
<dbReference type="AlphaFoldDB" id="A0AAV2RZ81"/>
<evidence type="ECO:0000313" key="2">
    <source>
        <dbReference type="EMBL" id="CAL4144090.1"/>
    </source>
</evidence>
<name>A0AAV2RZ81_MEGNR</name>
<dbReference type="PROSITE" id="PS00028">
    <property type="entry name" value="ZINC_FINGER_C2H2_1"/>
    <property type="match status" value="1"/>
</dbReference>
<evidence type="ECO:0000259" key="1">
    <source>
        <dbReference type="PROSITE" id="PS00028"/>
    </source>
</evidence>
<dbReference type="Proteomes" id="UP001497623">
    <property type="component" value="Unassembled WGS sequence"/>
</dbReference>
<gene>
    <name evidence="2" type="ORF">MNOR_LOCUS29419</name>
</gene>
<accession>A0AAV2RZ81</accession>
<dbReference type="InterPro" id="IPR013087">
    <property type="entry name" value="Znf_C2H2_type"/>
</dbReference>
<organism evidence="2 3">
    <name type="scientific">Meganyctiphanes norvegica</name>
    <name type="common">Northern krill</name>
    <name type="synonym">Thysanopoda norvegica</name>
    <dbReference type="NCBI Taxonomy" id="48144"/>
    <lineage>
        <taxon>Eukaryota</taxon>
        <taxon>Metazoa</taxon>
        <taxon>Ecdysozoa</taxon>
        <taxon>Arthropoda</taxon>
        <taxon>Crustacea</taxon>
        <taxon>Multicrustacea</taxon>
        <taxon>Malacostraca</taxon>
        <taxon>Eumalacostraca</taxon>
        <taxon>Eucarida</taxon>
        <taxon>Euphausiacea</taxon>
        <taxon>Euphausiidae</taxon>
        <taxon>Meganyctiphanes</taxon>
    </lineage>
</organism>
<reference evidence="2 3" key="1">
    <citation type="submission" date="2024-05" db="EMBL/GenBank/DDBJ databases">
        <authorList>
            <person name="Wallberg A."/>
        </authorList>
    </citation>
    <scope>NUCLEOTIDE SEQUENCE [LARGE SCALE GENOMIC DNA]</scope>
</reference>